<feature type="transmembrane region" description="Helical" evidence="1">
    <location>
        <begin position="54"/>
        <end position="73"/>
    </location>
</feature>
<feature type="transmembrane region" description="Helical" evidence="1">
    <location>
        <begin position="12"/>
        <end position="34"/>
    </location>
</feature>
<evidence type="ECO:0000256" key="1">
    <source>
        <dbReference type="SAM" id="Phobius"/>
    </source>
</evidence>
<dbReference type="Proteomes" id="UP000272428">
    <property type="component" value="Unassembled WGS sequence"/>
</dbReference>
<dbReference type="AlphaFoldDB" id="A0A495SEC3"/>
<keyword evidence="3" id="KW-1185">Reference proteome</keyword>
<evidence type="ECO:0000313" key="3">
    <source>
        <dbReference type="Proteomes" id="UP000272428"/>
    </source>
</evidence>
<proteinExistence type="predicted"/>
<gene>
    <name evidence="2" type="ORF">BCF58_2007</name>
</gene>
<dbReference type="OrthoDB" id="1262607at2"/>
<keyword evidence="1" id="KW-0472">Membrane</keyword>
<dbReference type="RefSeq" id="WP_121461626.1">
    <property type="nucleotide sequence ID" value="NZ_RBXB01000002.1"/>
</dbReference>
<protein>
    <submittedName>
        <fullName evidence="2">Uncharacterized protein</fullName>
    </submittedName>
</protein>
<sequence>MRKDFFLKGKKYKFFLGFHLFILGLYSVFMIIVLKSYSSSSDFKLYEGNISETIFKYSFYIIINLILSLILYFKIKYAKVILNLFAGVILVLVFYAVYTLSLSYINNFYYNFVISFNILIMGFILFYLSYLNTNNKEVKNHEIEDIGKHKE</sequence>
<keyword evidence="1" id="KW-0812">Transmembrane</keyword>
<keyword evidence="1" id="KW-1133">Transmembrane helix</keyword>
<dbReference type="EMBL" id="RBXB01000002">
    <property type="protein sequence ID" value="RKS97873.1"/>
    <property type="molecule type" value="Genomic_DNA"/>
</dbReference>
<feature type="transmembrane region" description="Helical" evidence="1">
    <location>
        <begin position="108"/>
        <end position="130"/>
    </location>
</feature>
<evidence type="ECO:0000313" key="2">
    <source>
        <dbReference type="EMBL" id="RKS97873.1"/>
    </source>
</evidence>
<accession>A0A495SEC3</accession>
<reference evidence="2 3" key="1">
    <citation type="submission" date="2018-10" db="EMBL/GenBank/DDBJ databases">
        <title>Genomic Encyclopedia of Archaeal and Bacterial Type Strains, Phase II (KMG-II): from individual species to whole genera.</title>
        <authorList>
            <person name="Goeker M."/>
        </authorList>
    </citation>
    <scope>NUCLEOTIDE SEQUENCE [LARGE SCALE GENOMIC DNA]</scope>
    <source>
        <strain evidence="2 3">DSM 14219</strain>
    </source>
</reference>
<organism evidence="2 3">
    <name type="scientific">Chryseobacterium defluvii</name>
    <dbReference type="NCBI Taxonomy" id="160396"/>
    <lineage>
        <taxon>Bacteria</taxon>
        <taxon>Pseudomonadati</taxon>
        <taxon>Bacteroidota</taxon>
        <taxon>Flavobacteriia</taxon>
        <taxon>Flavobacteriales</taxon>
        <taxon>Weeksellaceae</taxon>
        <taxon>Chryseobacterium group</taxon>
        <taxon>Chryseobacterium</taxon>
    </lineage>
</organism>
<feature type="transmembrane region" description="Helical" evidence="1">
    <location>
        <begin position="80"/>
        <end position="102"/>
    </location>
</feature>
<comment type="caution">
    <text evidence="2">The sequence shown here is derived from an EMBL/GenBank/DDBJ whole genome shotgun (WGS) entry which is preliminary data.</text>
</comment>
<name>A0A495SEC3_9FLAO</name>